<dbReference type="InterPro" id="IPR046960">
    <property type="entry name" value="PPR_At4g14850-like_plant"/>
</dbReference>
<name>A0A7J7KW09_9MAGN</name>
<proteinExistence type="predicted"/>
<evidence type="ECO:0008006" key="3">
    <source>
        <dbReference type="Google" id="ProtNLM"/>
    </source>
</evidence>
<comment type="caution">
    <text evidence="1">The sequence shown here is derived from an EMBL/GenBank/DDBJ whole genome shotgun (WGS) entry which is preliminary data.</text>
</comment>
<accession>A0A7J7KW09</accession>
<dbReference type="Gene3D" id="1.25.40.10">
    <property type="entry name" value="Tetratricopeptide repeat domain"/>
    <property type="match status" value="1"/>
</dbReference>
<evidence type="ECO:0000313" key="2">
    <source>
        <dbReference type="Proteomes" id="UP000541444"/>
    </source>
</evidence>
<dbReference type="AlphaFoldDB" id="A0A7J7KW09"/>
<evidence type="ECO:0000313" key="1">
    <source>
        <dbReference type="EMBL" id="KAF6134502.1"/>
    </source>
</evidence>
<dbReference type="GO" id="GO:0003723">
    <property type="term" value="F:RNA binding"/>
    <property type="evidence" value="ECO:0007669"/>
    <property type="project" value="InterPro"/>
</dbReference>
<dbReference type="PANTHER" id="PTHR47926:SF502">
    <property type="entry name" value="SELENIUM BINDING PROTEIN"/>
    <property type="match status" value="1"/>
</dbReference>
<protein>
    <recommendedName>
        <fullName evidence="3">Pentatricopeptide repeat-containing protein</fullName>
    </recommendedName>
</protein>
<sequence>LILSYFKILQNYAITEPEVEHYITIVDLLGRVELLDKANTFIKEIPIKPTTAIWGALLGTCRMHKNMELGSFVAKRVFELGPYDSSPHLLLYMSINKLDGMRLQE</sequence>
<dbReference type="GO" id="GO:0009451">
    <property type="term" value="P:RNA modification"/>
    <property type="evidence" value="ECO:0007669"/>
    <property type="project" value="InterPro"/>
</dbReference>
<dbReference type="InterPro" id="IPR011990">
    <property type="entry name" value="TPR-like_helical_dom_sf"/>
</dbReference>
<dbReference type="Proteomes" id="UP000541444">
    <property type="component" value="Unassembled WGS sequence"/>
</dbReference>
<reference evidence="1 2" key="1">
    <citation type="journal article" date="2020" name="IScience">
        <title>Genome Sequencing of the Endangered Kingdonia uniflora (Circaeasteraceae, Ranunculales) Reveals Potential Mechanisms of Evolutionary Specialization.</title>
        <authorList>
            <person name="Sun Y."/>
            <person name="Deng T."/>
            <person name="Zhang A."/>
            <person name="Moore M.J."/>
            <person name="Landis J.B."/>
            <person name="Lin N."/>
            <person name="Zhang H."/>
            <person name="Zhang X."/>
            <person name="Huang J."/>
            <person name="Zhang X."/>
            <person name="Sun H."/>
            <person name="Wang H."/>
        </authorList>
    </citation>
    <scope>NUCLEOTIDE SEQUENCE [LARGE SCALE GENOMIC DNA]</scope>
    <source>
        <strain evidence="1">TB1705</strain>
        <tissue evidence="1">Leaf</tissue>
    </source>
</reference>
<keyword evidence="2" id="KW-1185">Reference proteome</keyword>
<dbReference type="OrthoDB" id="185373at2759"/>
<dbReference type="EMBL" id="JACGCM010002836">
    <property type="protein sequence ID" value="KAF6134502.1"/>
    <property type="molecule type" value="Genomic_DNA"/>
</dbReference>
<organism evidence="1 2">
    <name type="scientific">Kingdonia uniflora</name>
    <dbReference type="NCBI Taxonomy" id="39325"/>
    <lineage>
        <taxon>Eukaryota</taxon>
        <taxon>Viridiplantae</taxon>
        <taxon>Streptophyta</taxon>
        <taxon>Embryophyta</taxon>
        <taxon>Tracheophyta</taxon>
        <taxon>Spermatophyta</taxon>
        <taxon>Magnoliopsida</taxon>
        <taxon>Ranunculales</taxon>
        <taxon>Circaeasteraceae</taxon>
        <taxon>Kingdonia</taxon>
    </lineage>
</organism>
<dbReference type="PANTHER" id="PTHR47926">
    <property type="entry name" value="PENTATRICOPEPTIDE REPEAT-CONTAINING PROTEIN"/>
    <property type="match status" value="1"/>
</dbReference>
<gene>
    <name evidence="1" type="ORF">GIB67_028523</name>
</gene>
<feature type="non-terminal residue" evidence="1">
    <location>
        <position position="1"/>
    </location>
</feature>